<dbReference type="EMBL" id="JOWA01000099">
    <property type="protein sequence ID" value="KEZ42769.1"/>
    <property type="molecule type" value="Genomic_DNA"/>
</dbReference>
<dbReference type="GO" id="GO:0005634">
    <property type="term" value="C:nucleus"/>
    <property type="evidence" value="ECO:0007669"/>
    <property type="project" value="UniProtKB-SubCell"/>
</dbReference>
<dbReference type="GO" id="GO:0003677">
    <property type="term" value="F:DNA binding"/>
    <property type="evidence" value="ECO:0007669"/>
    <property type="project" value="UniProtKB-KW"/>
</dbReference>
<name>A0A084G607_PSEDA</name>
<dbReference type="OrthoDB" id="3364175at2759"/>
<keyword evidence="3" id="KW-0238">DNA-binding</keyword>
<organism evidence="5 6">
    <name type="scientific">Pseudallescheria apiosperma</name>
    <name type="common">Scedosporium apiospermum</name>
    <dbReference type="NCBI Taxonomy" id="563466"/>
    <lineage>
        <taxon>Eukaryota</taxon>
        <taxon>Fungi</taxon>
        <taxon>Dikarya</taxon>
        <taxon>Ascomycota</taxon>
        <taxon>Pezizomycotina</taxon>
        <taxon>Sordariomycetes</taxon>
        <taxon>Hypocreomycetidae</taxon>
        <taxon>Microascales</taxon>
        <taxon>Microascaceae</taxon>
        <taxon>Scedosporium</taxon>
    </lineage>
</organism>
<dbReference type="PANTHER" id="PTHR46910:SF3">
    <property type="entry name" value="HALOTOLERANCE PROTEIN 9-RELATED"/>
    <property type="match status" value="1"/>
</dbReference>
<gene>
    <name evidence="5" type="ORF">SAPIO_CDS6058</name>
</gene>
<dbReference type="RefSeq" id="XP_016642568.1">
    <property type="nucleotide sequence ID" value="XM_016788252.1"/>
</dbReference>
<evidence type="ECO:0000256" key="2">
    <source>
        <dbReference type="ARBA" id="ARBA00022723"/>
    </source>
</evidence>
<keyword evidence="6" id="KW-1185">Reference proteome</keyword>
<comment type="subcellular location">
    <subcellularLocation>
        <location evidence="1">Nucleus</location>
    </subcellularLocation>
</comment>
<dbReference type="PANTHER" id="PTHR46910">
    <property type="entry name" value="TRANSCRIPTION FACTOR PDR1"/>
    <property type="match status" value="1"/>
</dbReference>
<reference evidence="5 6" key="1">
    <citation type="journal article" date="2014" name="Genome Announc.">
        <title>Draft genome sequence of the pathogenic fungus Scedosporium apiospermum.</title>
        <authorList>
            <person name="Vandeputte P."/>
            <person name="Ghamrawi S."/>
            <person name="Rechenmann M."/>
            <person name="Iltis A."/>
            <person name="Giraud S."/>
            <person name="Fleury M."/>
            <person name="Thornton C."/>
            <person name="Delhaes L."/>
            <person name="Meyer W."/>
            <person name="Papon N."/>
            <person name="Bouchara J.P."/>
        </authorList>
    </citation>
    <scope>NUCLEOTIDE SEQUENCE [LARGE SCALE GENOMIC DNA]</scope>
    <source>
        <strain evidence="5 6">IHEM 14462</strain>
    </source>
</reference>
<evidence type="ECO:0000256" key="1">
    <source>
        <dbReference type="ARBA" id="ARBA00004123"/>
    </source>
</evidence>
<keyword evidence="4" id="KW-0539">Nucleus</keyword>
<dbReference type="GeneID" id="27725130"/>
<evidence type="ECO:0000313" key="5">
    <source>
        <dbReference type="EMBL" id="KEZ42769.1"/>
    </source>
</evidence>
<dbReference type="InterPro" id="IPR050987">
    <property type="entry name" value="AtrR-like"/>
</dbReference>
<evidence type="ECO:0008006" key="7">
    <source>
        <dbReference type="Google" id="ProtNLM"/>
    </source>
</evidence>
<dbReference type="VEuPathDB" id="FungiDB:SAPIO_CDS6058"/>
<dbReference type="KEGG" id="sapo:SAPIO_CDS6058"/>
<dbReference type="GO" id="GO:0046872">
    <property type="term" value="F:metal ion binding"/>
    <property type="evidence" value="ECO:0007669"/>
    <property type="project" value="UniProtKB-KW"/>
</dbReference>
<evidence type="ECO:0000256" key="4">
    <source>
        <dbReference type="ARBA" id="ARBA00023242"/>
    </source>
</evidence>
<comment type="caution">
    <text evidence="5">The sequence shown here is derived from an EMBL/GenBank/DDBJ whole genome shotgun (WGS) entry which is preliminary data.</text>
</comment>
<proteinExistence type="predicted"/>
<dbReference type="AlphaFoldDB" id="A0A084G607"/>
<evidence type="ECO:0000256" key="3">
    <source>
        <dbReference type="ARBA" id="ARBA00023125"/>
    </source>
</evidence>
<evidence type="ECO:0000313" key="6">
    <source>
        <dbReference type="Proteomes" id="UP000028545"/>
    </source>
</evidence>
<protein>
    <recommendedName>
        <fullName evidence="7">Fungal specific transcription factor</fullName>
    </recommendedName>
</protein>
<sequence length="337" mass="38019">MTLGRPLAIPDAHVRVDMPSSVPRGGSSPEDDPSDLWLASPNLEFYNASLSLYMIMGRILDALYGSNLDCDSSQDVFKIASQVFQIEHQLSEAQRGFPPTLQLVEMADFVQEPRCPKPILKFRVIFTLRYYNLRILAHRPLLQKYLEILSNRAEDTHHLSSLHQIGVNSLRICMQSASSIVKLMMHLTKSKEEDRALLAFNAALVIYSGLLIRAYAEAHEEFFSLGNIEIRRELLHQAVESLMSLDNGNSRTEKCARYILKLDRVLDSLYPSARAESEAIDMPTDSTSRDVLGMSSSMAHSDLFNHEHTPMGLDISELMVPGDLDFLKFFDPNLNMS</sequence>
<dbReference type="Proteomes" id="UP000028545">
    <property type="component" value="Unassembled WGS sequence"/>
</dbReference>
<dbReference type="CDD" id="cd12148">
    <property type="entry name" value="fungal_TF_MHR"/>
    <property type="match status" value="1"/>
</dbReference>
<keyword evidence="2" id="KW-0479">Metal-binding</keyword>
<dbReference type="GO" id="GO:0003700">
    <property type="term" value="F:DNA-binding transcription factor activity"/>
    <property type="evidence" value="ECO:0007669"/>
    <property type="project" value="InterPro"/>
</dbReference>
<accession>A0A084G607</accession>
<dbReference type="HOGENOM" id="CLU_824265_0_0_1"/>